<dbReference type="NCBIfam" id="TIGR00254">
    <property type="entry name" value="GGDEF"/>
    <property type="match status" value="1"/>
</dbReference>
<evidence type="ECO:0000256" key="5">
    <source>
        <dbReference type="ARBA" id="ARBA00034247"/>
    </source>
</evidence>
<dbReference type="InterPro" id="IPR012292">
    <property type="entry name" value="Globin/Proto"/>
</dbReference>
<evidence type="ECO:0000256" key="1">
    <source>
        <dbReference type="ARBA" id="ARBA00001946"/>
    </source>
</evidence>
<dbReference type="EMBL" id="JADEYS010000010">
    <property type="protein sequence ID" value="MBE9397834.1"/>
    <property type="molecule type" value="Genomic_DNA"/>
</dbReference>
<dbReference type="Proteomes" id="UP000640333">
    <property type="component" value="Unassembled WGS sequence"/>
</dbReference>
<evidence type="ECO:0000313" key="7">
    <source>
        <dbReference type="EMBL" id="MBE9397834.1"/>
    </source>
</evidence>
<reference evidence="7" key="1">
    <citation type="submission" date="2020-10" db="EMBL/GenBank/DDBJ databases">
        <title>Bacterium isolated from coastal waters sediment.</title>
        <authorList>
            <person name="Chen R.-J."/>
            <person name="Lu D.-C."/>
            <person name="Zhu K.-L."/>
            <person name="Du Z.-J."/>
        </authorList>
    </citation>
    <scope>NUCLEOTIDE SEQUENCE</scope>
    <source>
        <strain evidence="7">N1Y112</strain>
    </source>
</reference>
<dbReference type="GO" id="GO:0043709">
    <property type="term" value="P:cell adhesion involved in single-species biofilm formation"/>
    <property type="evidence" value="ECO:0007669"/>
    <property type="project" value="TreeGrafter"/>
</dbReference>
<evidence type="ECO:0000256" key="4">
    <source>
        <dbReference type="ARBA" id="ARBA00029839"/>
    </source>
</evidence>
<evidence type="ECO:0000256" key="2">
    <source>
        <dbReference type="ARBA" id="ARBA00012528"/>
    </source>
</evidence>
<dbReference type="EC" id="2.7.7.65" evidence="2"/>
<dbReference type="CDD" id="cd01949">
    <property type="entry name" value="GGDEF"/>
    <property type="match status" value="1"/>
</dbReference>
<dbReference type="GO" id="GO:0052621">
    <property type="term" value="F:diguanylate cyclase activity"/>
    <property type="evidence" value="ECO:0007669"/>
    <property type="project" value="UniProtKB-EC"/>
</dbReference>
<dbReference type="RefSeq" id="WP_193953389.1">
    <property type="nucleotide sequence ID" value="NZ_JADEYS010000010.1"/>
</dbReference>
<feature type="domain" description="GGDEF" evidence="6">
    <location>
        <begin position="318"/>
        <end position="448"/>
    </location>
</feature>
<proteinExistence type="predicted"/>
<name>A0A8J7FEA0_9GAMM</name>
<dbReference type="InterPro" id="IPR050469">
    <property type="entry name" value="Diguanylate_Cyclase"/>
</dbReference>
<dbReference type="GO" id="GO:0005886">
    <property type="term" value="C:plasma membrane"/>
    <property type="evidence" value="ECO:0007669"/>
    <property type="project" value="TreeGrafter"/>
</dbReference>
<dbReference type="Pfam" id="PF11563">
    <property type="entry name" value="Protoglobin"/>
    <property type="match status" value="1"/>
</dbReference>
<evidence type="ECO:0000259" key="6">
    <source>
        <dbReference type="PROSITE" id="PS50887"/>
    </source>
</evidence>
<dbReference type="Pfam" id="PF00990">
    <property type="entry name" value="GGDEF"/>
    <property type="match status" value="1"/>
</dbReference>
<comment type="caution">
    <text evidence="7">The sequence shown here is derived from an EMBL/GenBank/DDBJ whole genome shotgun (WGS) entry which is preliminary data.</text>
</comment>
<dbReference type="Gene3D" id="3.30.70.270">
    <property type="match status" value="1"/>
</dbReference>
<comment type="catalytic activity">
    <reaction evidence="5">
        <text>2 GTP = 3',3'-c-di-GMP + 2 diphosphate</text>
        <dbReference type="Rhea" id="RHEA:24898"/>
        <dbReference type="ChEBI" id="CHEBI:33019"/>
        <dbReference type="ChEBI" id="CHEBI:37565"/>
        <dbReference type="ChEBI" id="CHEBI:58805"/>
        <dbReference type="EC" id="2.7.7.65"/>
    </reaction>
</comment>
<accession>A0A8J7FEA0</accession>
<sequence>MKKLTKYYYGNLFTPETNALLAIMLPILTPAMPHYVHTFYSELMDDESTARFLSNELVEHRLTTELAKWLAQTFAPKTAEEMVESLRFQQRIGEVHARVEIPMSLVNSAMTIIKEEMFKTMVSSDLTDREKVRSVVLINRILDGAVSLINDSYLRGKVQNERSTLEYRGASSAHELALEIERVKTSLYNWMTRKMVCYFSGEEIFTNSVYANDFGLWIKHKFPLICSKPERYEKVINCLDRADILRERLNERKTGEEGRKEMSDFTETLNEVIWLLTDEADSSLAKESKQDALTHLLERRFLNPILQQETKLAIQSGSSYAIIMADIDNFKQVNDQYGHQVGDQVLSTVSKTIKEKIRLTDYAFRYGGEEVLILTPELDLQGAADMAERIRRSVEQQHIQLGNEQGINITVSFGIAVFQGHPDFLHLINAADEKLYEAKSAGRNCIRY</sequence>
<dbReference type="AlphaFoldDB" id="A0A8J7FEA0"/>
<dbReference type="SUPFAM" id="SSF55073">
    <property type="entry name" value="Nucleotide cyclase"/>
    <property type="match status" value="1"/>
</dbReference>
<evidence type="ECO:0000313" key="8">
    <source>
        <dbReference type="Proteomes" id="UP000640333"/>
    </source>
</evidence>
<dbReference type="GO" id="GO:1902201">
    <property type="term" value="P:negative regulation of bacterial-type flagellum-dependent cell motility"/>
    <property type="evidence" value="ECO:0007669"/>
    <property type="project" value="TreeGrafter"/>
</dbReference>
<protein>
    <recommendedName>
        <fullName evidence="3">Diguanylate cyclase DosC</fullName>
        <ecNumber evidence="2">2.7.7.65</ecNumber>
    </recommendedName>
    <alternativeName>
        <fullName evidence="4">Direct oxygen-sensing cyclase</fullName>
    </alternativeName>
</protein>
<keyword evidence="8" id="KW-1185">Reference proteome</keyword>
<dbReference type="FunFam" id="3.30.70.270:FF:000001">
    <property type="entry name" value="Diguanylate cyclase domain protein"/>
    <property type="match status" value="1"/>
</dbReference>
<dbReference type="PANTHER" id="PTHR45138:SF9">
    <property type="entry name" value="DIGUANYLATE CYCLASE DGCM-RELATED"/>
    <property type="match status" value="1"/>
</dbReference>
<dbReference type="SUPFAM" id="SSF46458">
    <property type="entry name" value="Globin-like"/>
    <property type="match status" value="1"/>
</dbReference>
<dbReference type="GO" id="GO:0020037">
    <property type="term" value="F:heme binding"/>
    <property type="evidence" value="ECO:0007669"/>
    <property type="project" value="InterPro"/>
</dbReference>
<dbReference type="PANTHER" id="PTHR45138">
    <property type="entry name" value="REGULATORY COMPONENTS OF SENSORY TRANSDUCTION SYSTEM"/>
    <property type="match status" value="1"/>
</dbReference>
<evidence type="ECO:0000256" key="3">
    <source>
        <dbReference type="ARBA" id="ARBA00015125"/>
    </source>
</evidence>
<comment type="cofactor">
    <cofactor evidence="1">
        <name>Mg(2+)</name>
        <dbReference type="ChEBI" id="CHEBI:18420"/>
    </cofactor>
</comment>
<dbReference type="InterPro" id="IPR044398">
    <property type="entry name" value="Globin-sensor_dom"/>
</dbReference>
<dbReference type="InterPro" id="IPR000160">
    <property type="entry name" value="GGDEF_dom"/>
</dbReference>
<dbReference type="Gene3D" id="1.10.490.10">
    <property type="entry name" value="Globins"/>
    <property type="match status" value="1"/>
</dbReference>
<dbReference type="InterPro" id="IPR029787">
    <property type="entry name" value="Nucleotide_cyclase"/>
</dbReference>
<dbReference type="GO" id="GO:0019825">
    <property type="term" value="F:oxygen binding"/>
    <property type="evidence" value="ECO:0007669"/>
    <property type="project" value="InterPro"/>
</dbReference>
<organism evidence="7 8">
    <name type="scientific">Pontibacterium sinense</name>
    <dbReference type="NCBI Taxonomy" id="2781979"/>
    <lineage>
        <taxon>Bacteria</taxon>
        <taxon>Pseudomonadati</taxon>
        <taxon>Pseudomonadota</taxon>
        <taxon>Gammaproteobacteria</taxon>
        <taxon>Oceanospirillales</taxon>
        <taxon>Oceanospirillaceae</taxon>
        <taxon>Pontibacterium</taxon>
    </lineage>
</organism>
<dbReference type="InterPro" id="IPR043128">
    <property type="entry name" value="Rev_trsase/Diguanyl_cyclase"/>
</dbReference>
<dbReference type="PROSITE" id="PS50887">
    <property type="entry name" value="GGDEF"/>
    <property type="match status" value="1"/>
</dbReference>
<gene>
    <name evidence="7" type="ORF">IOQ59_11250</name>
</gene>
<dbReference type="SMART" id="SM00267">
    <property type="entry name" value="GGDEF"/>
    <property type="match status" value="1"/>
</dbReference>
<dbReference type="InterPro" id="IPR009050">
    <property type="entry name" value="Globin-like_sf"/>
</dbReference>